<feature type="region of interest" description="Disordered" evidence="1">
    <location>
        <begin position="84"/>
        <end position="112"/>
    </location>
</feature>
<sequence length="392" mass="43141">MLHQAPVEHNFGSHADTATSGTVPTDDFSFNIMRFSDGLVNTTPSLTSDLSRLDADLDCLTSPLLTGGGYGLNLDPYQPFSHPHSPSAYSNFSSSSKRRRTGLDGWSTPLSPGESALQTVRTALTAFKDHHKDKPLARGPITLAMQRLESGLDADTIKTIKSIIDDMKKDQVVSTDRNVLWMCDETNKALNTLEKDFAFDIDDGSGGDYQGFSIERGRKRSHPNNFPAISTVTVPSTDRVTSDEDSLEMAPPARRSGIEATGSKSCNSCTESNKKCTTFVSTRVDGSVYYAKCGECHNRRSKCSLATREHLQPYKGDMTLIEDFLGGWVKSTRARRVYESLKEKEQAREKYLASRSKTARPEEAATVTEDNAIGISAGRDAFGQSLRRRNRS</sequence>
<dbReference type="Proteomes" id="UP000092583">
    <property type="component" value="Unassembled WGS sequence"/>
</dbReference>
<evidence type="ECO:0000313" key="2">
    <source>
        <dbReference type="EMBL" id="OCF58548.1"/>
    </source>
</evidence>
<feature type="region of interest" description="Disordered" evidence="1">
    <location>
        <begin position="237"/>
        <end position="262"/>
    </location>
</feature>
<dbReference type="EMBL" id="KI669462">
    <property type="protein sequence ID" value="OCF58548.1"/>
    <property type="molecule type" value="Genomic_DNA"/>
</dbReference>
<keyword evidence="3" id="KW-1185">Reference proteome</keyword>
<gene>
    <name evidence="2" type="ORF">L486_04581</name>
</gene>
<evidence type="ECO:0000256" key="1">
    <source>
        <dbReference type="SAM" id="MobiDB-lite"/>
    </source>
</evidence>
<evidence type="ECO:0000313" key="3">
    <source>
        <dbReference type="Proteomes" id="UP000092583"/>
    </source>
</evidence>
<reference evidence="2 3" key="1">
    <citation type="submission" date="2013-07" db="EMBL/GenBank/DDBJ databases">
        <title>The Genome Sequence of Kwoniella mangroviensis CBS10435.</title>
        <authorList>
            <consortium name="The Broad Institute Genome Sequencing Platform"/>
            <person name="Cuomo C."/>
            <person name="Litvintseva A."/>
            <person name="Chen Y."/>
            <person name="Heitman J."/>
            <person name="Sun S."/>
            <person name="Springer D."/>
            <person name="Dromer F."/>
            <person name="Young S.K."/>
            <person name="Zeng Q."/>
            <person name="Gargeya S."/>
            <person name="Fitzgerald M."/>
            <person name="Abouelleil A."/>
            <person name="Alvarado L."/>
            <person name="Berlin A.M."/>
            <person name="Chapman S.B."/>
            <person name="Dewar J."/>
            <person name="Goldberg J."/>
            <person name="Griggs A."/>
            <person name="Gujja S."/>
            <person name="Hansen M."/>
            <person name="Howarth C."/>
            <person name="Imamovic A."/>
            <person name="Larimer J."/>
            <person name="McCowan C."/>
            <person name="Murphy C."/>
            <person name="Pearson M."/>
            <person name="Priest M."/>
            <person name="Roberts A."/>
            <person name="Saif S."/>
            <person name="Shea T."/>
            <person name="Sykes S."/>
            <person name="Wortman J."/>
            <person name="Nusbaum C."/>
            <person name="Birren B."/>
        </authorList>
    </citation>
    <scope>NUCLEOTIDE SEQUENCE [LARGE SCALE GENOMIC DNA]</scope>
    <source>
        <strain evidence="2 3">CBS 10435</strain>
    </source>
</reference>
<reference evidence="3" key="2">
    <citation type="submission" date="2013-12" db="EMBL/GenBank/DDBJ databases">
        <title>Evolution of pathogenesis and genome organization in the Tremellales.</title>
        <authorList>
            <person name="Cuomo C."/>
            <person name="Litvintseva A."/>
            <person name="Heitman J."/>
            <person name="Chen Y."/>
            <person name="Sun S."/>
            <person name="Springer D."/>
            <person name="Dromer F."/>
            <person name="Young S."/>
            <person name="Zeng Q."/>
            <person name="Chapman S."/>
            <person name="Gujja S."/>
            <person name="Saif S."/>
            <person name="Birren B."/>
        </authorList>
    </citation>
    <scope>NUCLEOTIDE SEQUENCE [LARGE SCALE GENOMIC DNA]</scope>
    <source>
        <strain evidence="3">CBS 10435</strain>
    </source>
</reference>
<name>A0A1B9ISM8_9TREE</name>
<dbReference type="AlphaFoldDB" id="A0A1B9ISM8"/>
<proteinExistence type="predicted"/>
<protein>
    <submittedName>
        <fullName evidence="2">Uncharacterized protein</fullName>
    </submittedName>
</protein>
<accession>A0A1B9ISM8</accession>
<organism evidence="2 3">
    <name type="scientific">Kwoniella mangroviensis CBS 10435</name>
    <dbReference type="NCBI Taxonomy" id="1331196"/>
    <lineage>
        <taxon>Eukaryota</taxon>
        <taxon>Fungi</taxon>
        <taxon>Dikarya</taxon>
        <taxon>Basidiomycota</taxon>
        <taxon>Agaricomycotina</taxon>
        <taxon>Tremellomycetes</taxon>
        <taxon>Tremellales</taxon>
        <taxon>Cryptococcaceae</taxon>
        <taxon>Kwoniella</taxon>
    </lineage>
</organism>
<dbReference type="OrthoDB" id="10672590at2759"/>
<feature type="compositionally biased region" description="Low complexity" evidence="1">
    <location>
        <begin position="85"/>
        <end position="95"/>
    </location>
</feature>